<gene>
    <name evidence="4" type="ORF">RDB_LOCUS2242</name>
</gene>
<dbReference type="PANTHER" id="PTHR33119">
    <property type="entry name" value="IFI3P"/>
    <property type="match status" value="1"/>
</dbReference>
<evidence type="ECO:0000313" key="4">
    <source>
        <dbReference type="EMBL" id="CAE6398832.1"/>
    </source>
</evidence>
<sequence>MAHSPPYCTEPSTGGQRKNDTTIVVYNKPLPTAFGFGVGRGSPEEDKEFEENPDERPPVKPLVELEMTQLSAELRRKPFWWTKCRDEAILNKWREEALAQAKLMKESHVDYVLEELVGYANLRDDKSGAEVSCHNKIWQSDTLVPASLKKQLVTGAIKLEDVPESEKDWHPRSNGQVLDLVHPSLYPIVYGRTLSYPEDSDDRSLSALQLRLKPPQEKSARLYWEPSGDYYISKRFQWLPTDFEVSEDGASVRSLSYINNLNPIKHQSLCKAIDGLIAAFIPLFERVLTDSIPKNKAVPQRTYNGYSYDRQAYRRSPDFLAYTDDQNFEEDHQEWANGRIFITPRIPEGGYSIGSLEKRPIKYKLAGRIIQVIVKLANIHLTPENPEYSGGSWHVEGMKNEAIAASGIYYYDEENITESRLAFRTAVAPPYRYEQDDERGCMLTWGMRREDPCVNELGSVITRQDRCIAFPNTYQHRVSPFELVDKSKPGHRKIVALFLVDPAVRRPSTTTVPPQQAEWRASGISGNQILKSTLPPEIINYVDSMVEGAMTRQEAEAYRLELMDERKAFVATNDEEFFMVPFALCEH</sequence>
<name>A0A8H2WSS9_9AGAM</name>
<protein>
    <submittedName>
        <fullName evidence="4">Uncharacterized protein</fullName>
    </submittedName>
</protein>
<dbReference type="InterPro" id="IPR025340">
    <property type="entry name" value="DUF4246"/>
</dbReference>
<comment type="caution">
    <text evidence="4">The sequence shown here is derived from an EMBL/GenBank/DDBJ whole genome shotgun (WGS) entry which is preliminary data.</text>
</comment>
<feature type="region of interest" description="Disordered" evidence="1">
    <location>
        <begin position="35"/>
        <end position="58"/>
    </location>
</feature>
<dbReference type="Proteomes" id="UP000663888">
    <property type="component" value="Unassembled WGS sequence"/>
</dbReference>
<evidence type="ECO:0000313" key="5">
    <source>
        <dbReference type="Proteomes" id="UP000663888"/>
    </source>
</evidence>
<dbReference type="PANTHER" id="PTHR33119:SF1">
    <property type="entry name" value="FE2OG DIOXYGENASE DOMAIN-CONTAINING PROTEIN"/>
    <property type="match status" value="1"/>
</dbReference>
<evidence type="ECO:0000259" key="3">
    <source>
        <dbReference type="Pfam" id="PF21666"/>
    </source>
</evidence>
<dbReference type="Pfam" id="PF14033">
    <property type="entry name" value="DUF4246"/>
    <property type="match status" value="1"/>
</dbReference>
<proteinExistence type="predicted"/>
<feature type="domain" description="DUF4246" evidence="3">
    <location>
        <begin position="53"/>
        <end position="96"/>
    </location>
</feature>
<dbReference type="InterPro" id="IPR049207">
    <property type="entry name" value="DUF4246_N"/>
</dbReference>
<evidence type="ECO:0000256" key="1">
    <source>
        <dbReference type="SAM" id="MobiDB-lite"/>
    </source>
</evidence>
<dbReference type="Pfam" id="PF21666">
    <property type="entry name" value="DUF4246_N"/>
    <property type="match status" value="1"/>
</dbReference>
<feature type="domain" description="DUF4246" evidence="2">
    <location>
        <begin position="107"/>
        <end position="521"/>
    </location>
</feature>
<evidence type="ECO:0000259" key="2">
    <source>
        <dbReference type="Pfam" id="PF14033"/>
    </source>
</evidence>
<dbReference type="EMBL" id="CAJMWX010000058">
    <property type="protein sequence ID" value="CAE6398832.1"/>
    <property type="molecule type" value="Genomic_DNA"/>
</dbReference>
<reference evidence="4" key="1">
    <citation type="submission" date="2021-01" db="EMBL/GenBank/DDBJ databases">
        <authorList>
            <person name="Kaushik A."/>
        </authorList>
    </citation>
    <scope>NUCLEOTIDE SEQUENCE</scope>
    <source>
        <strain evidence="4">AG4-R118</strain>
    </source>
</reference>
<dbReference type="InterPro" id="IPR049192">
    <property type="entry name" value="DUF4246_C"/>
</dbReference>
<organism evidence="4 5">
    <name type="scientific">Rhizoctonia solani</name>
    <dbReference type="NCBI Taxonomy" id="456999"/>
    <lineage>
        <taxon>Eukaryota</taxon>
        <taxon>Fungi</taxon>
        <taxon>Dikarya</taxon>
        <taxon>Basidiomycota</taxon>
        <taxon>Agaricomycotina</taxon>
        <taxon>Agaricomycetes</taxon>
        <taxon>Cantharellales</taxon>
        <taxon>Ceratobasidiaceae</taxon>
        <taxon>Rhizoctonia</taxon>
    </lineage>
</organism>
<dbReference type="AlphaFoldDB" id="A0A8H2WSS9"/>
<accession>A0A8H2WSS9</accession>